<organism evidence="1 2">
    <name type="scientific">Gordonia pseudamarae</name>
    <dbReference type="NCBI Taxonomy" id="2831662"/>
    <lineage>
        <taxon>Bacteria</taxon>
        <taxon>Bacillati</taxon>
        <taxon>Actinomycetota</taxon>
        <taxon>Actinomycetes</taxon>
        <taxon>Mycobacteriales</taxon>
        <taxon>Gordoniaceae</taxon>
        <taxon>Gordonia</taxon>
    </lineage>
</organism>
<evidence type="ECO:0000313" key="2">
    <source>
        <dbReference type="Proteomes" id="UP001059836"/>
    </source>
</evidence>
<name>A0ABX6IHV3_9ACTN</name>
<evidence type="ECO:0000313" key="1">
    <source>
        <dbReference type="EMBL" id="QHN35449.1"/>
    </source>
</evidence>
<protein>
    <submittedName>
        <fullName evidence="1">Uncharacterized protein</fullName>
    </submittedName>
</protein>
<dbReference type="Proteomes" id="UP001059836">
    <property type="component" value="Chromosome"/>
</dbReference>
<proteinExistence type="predicted"/>
<accession>A0ABX6IHV3</accession>
<dbReference type="EMBL" id="CP045809">
    <property type="protein sequence ID" value="QHN35449.1"/>
    <property type="molecule type" value="Genomic_DNA"/>
</dbReference>
<sequence length="69" mass="6773">MAGTGVIASGTLPGAGLAAPVHATRRAATRANAGSDAIIFAVVTCTTSDTSRVGGDRGKVVGRLAMETM</sequence>
<gene>
    <name evidence="1" type="ORF">GII31_11700</name>
</gene>
<reference evidence="1" key="1">
    <citation type="journal article" date="2021" name="Nat. Microbiol.">
        <title>Cocultivation of an ultrasmall environmental parasitic bacterium with lytic ability against bacteria associated with wastewater foams.</title>
        <authorList>
            <person name="Batinovic S."/>
            <person name="Rose J.J.A."/>
            <person name="Ratcliffe J."/>
            <person name="Seviour R.J."/>
            <person name="Petrovski S."/>
        </authorList>
    </citation>
    <scope>NUCLEOTIDE SEQUENCE</scope>
    <source>
        <strain evidence="1">CON9</strain>
    </source>
</reference>
<dbReference type="RefSeq" id="WP_213243268.1">
    <property type="nucleotide sequence ID" value="NZ_CP045806.1"/>
</dbReference>
<keyword evidence="2" id="KW-1185">Reference proteome</keyword>